<comment type="caution">
    <text evidence="4">The sequence shown here is derived from an EMBL/GenBank/DDBJ whole genome shotgun (WGS) entry which is preliminary data.</text>
</comment>
<dbReference type="OrthoDB" id="9805924at2"/>
<keyword evidence="5" id="KW-1185">Reference proteome</keyword>
<evidence type="ECO:0000313" key="5">
    <source>
        <dbReference type="Proteomes" id="UP000053690"/>
    </source>
</evidence>
<dbReference type="PANTHER" id="PTHR43877:SF2">
    <property type="entry name" value="AMINOALKYLPHOSPHONATE N-ACETYLTRANSFERASE-RELATED"/>
    <property type="match status" value="1"/>
</dbReference>
<keyword evidence="2" id="KW-0012">Acyltransferase</keyword>
<name>A0A0X3U2H0_9RHOB</name>
<dbReference type="Proteomes" id="UP000053690">
    <property type="component" value="Unassembled WGS sequence"/>
</dbReference>
<evidence type="ECO:0000259" key="3">
    <source>
        <dbReference type="PROSITE" id="PS51186"/>
    </source>
</evidence>
<accession>A0A0X3U2H0</accession>
<organism evidence="4 5">
    <name type="scientific">Ruegeria profundi</name>
    <dbReference type="NCBI Taxonomy" id="1685378"/>
    <lineage>
        <taxon>Bacteria</taxon>
        <taxon>Pseudomonadati</taxon>
        <taxon>Pseudomonadota</taxon>
        <taxon>Alphaproteobacteria</taxon>
        <taxon>Rhodobacterales</taxon>
        <taxon>Roseobacteraceae</taxon>
        <taxon>Ruegeria</taxon>
    </lineage>
</organism>
<dbReference type="InterPro" id="IPR016181">
    <property type="entry name" value="Acyl_CoA_acyltransferase"/>
</dbReference>
<dbReference type="Pfam" id="PF00583">
    <property type="entry name" value="Acetyltransf_1"/>
    <property type="match status" value="1"/>
</dbReference>
<proteinExistence type="predicted"/>
<dbReference type="EMBL" id="LQBP01000001">
    <property type="protein sequence ID" value="KUJ82039.1"/>
    <property type="molecule type" value="Genomic_DNA"/>
</dbReference>
<sequence length="149" mass="16499">MSAALKLARPDDLDRLMSLVTAFHAEEGIEQDADQRRDALLPLLEGIPHGCIYLIGPGRAPLGYIVLTFGWSVEFGGMDGFVDEIYIRPAIRGRGIATEVLHNLPKALSHAGLTALHLEVDRANETAQKLYLRTGFKPRDKYMLMSKVL</sequence>
<feature type="domain" description="N-acetyltransferase" evidence="3">
    <location>
        <begin position="3"/>
        <end position="149"/>
    </location>
</feature>
<dbReference type="InterPro" id="IPR050832">
    <property type="entry name" value="Bact_Acetyltransf"/>
</dbReference>
<dbReference type="SUPFAM" id="SSF55729">
    <property type="entry name" value="Acyl-CoA N-acyltransferases (Nat)"/>
    <property type="match status" value="1"/>
</dbReference>
<dbReference type="CDD" id="cd04301">
    <property type="entry name" value="NAT_SF"/>
    <property type="match status" value="1"/>
</dbReference>
<dbReference type="GO" id="GO:0016747">
    <property type="term" value="F:acyltransferase activity, transferring groups other than amino-acyl groups"/>
    <property type="evidence" value="ECO:0007669"/>
    <property type="project" value="InterPro"/>
</dbReference>
<gene>
    <name evidence="4" type="ORF">AVO44_01830</name>
</gene>
<keyword evidence="1 4" id="KW-0808">Transferase</keyword>
<evidence type="ECO:0000256" key="2">
    <source>
        <dbReference type="ARBA" id="ARBA00023315"/>
    </source>
</evidence>
<dbReference type="STRING" id="1685378.AVO44_01830"/>
<dbReference type="RefSeq" id="WP_068331735.1">
    <property type="nucleotide sequence ID" value="NZ_LQBP01000001.1"/>
</dbReference>
<reference evidence="5" key="1">
    <citation type="submission" date="2015-12" db="EMBL/GenBank/DDBJ databases">
        <authorList>
            <person name="Zhang G."/>
            <person name="Stingl U."/>
        </authorList>
    </citation>
    <scope>NUCLEOTIDE SEQUENCE [LARGE SCALE GENOMIC DNA]</scope>
    <source>
        <strain evidence="5">ZGT108</strain>
    </source>
</reference>
<evidence type="ECO:0000256" key="1">
    <source>
        <dbReference type="ARBA" id="ARBA00022679"/>
    </source>
</evidence>
<dbReference type="Gene3D" id="3.40.630.30">
    <property type="match status" value="1"/>
</dbReference>
<evidence type="ECO:0000313" key="4">
    <source>
        <dbReference type="EMBL" id="KUJ82039.1"/>
    </source>
</evidence>
<dbReference type="PROSITE" id="PS51186">
    <property type="entry name" value="GNAT"/>
    <property type="match status" value="1"/>
</dbReference>
<dbReference type="PANTHER" id="PTHR43877">
    <property type="entry name" value="AMINOALKYLPHOSPHONATE N-ACETYLTRANSFERASE-RELATED-RELATED"/>
    <property type="match status" value="1"/>
</dbReference>
<dbReference type="AlphaFoldDB" id="A0A0X3U2H0"/>
<dbReference type="InterPro" id="IPR000182">
    <property type="entry name" value="GNAT_dom"/>
</dbReference>
<protein>
    <submittedName>
        <fullName evidence="4">Acetyltransferase</fullName>
    </submittedName>
</protein>